<protein>
    <submittedName>
        <fullName evidence="2">Uncharacterized protein</fullName>
    </submittedName>
</protein>
<dbReference type="EMBL" id="CALNXK010000146">
    <property type="protein sequence ID" value="CAH3168703.1"/>
    <property type="molecule type" value="Genomic_DNA"/>
</dbReference>
<accession>A0ABN8QSD8</accession>
<reference evidence="2 3" key="1">
    <citation type="submission" date="2022-05" db="EMBL/GenBank/DDBJ databases">
        <authorList>
            <consortium name="Genoscope - CEA"/>
            <person name="William W."/>
        </authorList>
    </citation>
    <scope>NUCLEOTIDE SEQUENCE [LARGE SCALE GENOMIC DNA]</scope>
</reference>
<gene>
    <name evidence="2" type="ORF">PLOB_00009355</name>
</gene>
<sequence>MTEEDWGEEKYSSSPREFQHGAFASKNIRAPEENACTAC</sequence>
<evidence type="ECO:0000313" key="3">
    <source>
        <dbReference type="Proteomes" id="UP001159405"/>
    </source>
</evidence>
<feature type="region of interest" description="Disordered" evidence="1">
    <location>
        <begin position="1"/>
        <end position="25"/>
    </location>
</feature>
<comment type="caution">
    <text evidence="2">The sequence shown here is derived from an EMBL/GenBank/DDBJ whole genome shotgun (WGS) entry which is preliminary data.</text>
</comment>
<evidence type="ECO:0000256" key="1">
    <source>
        <dbReference type="SAM" id="MobiDB-lite"/>
    </source>
</evidence>
<evidence type="ECO:0000313" key="2">
    <source>
        <dbReference type="EMBL" id="CAH3168703.1"/>
    </source>
</evidence>
<organism evidence="2 3">
    <name type="scientific">Porites lobata</name>
    <dbReference type="NCBI Taxonomy" id="104759"/>
    <lineage>
        <taxon>Eukaryota</taxon>
        <taxon>Metazoa</taxon>
        <taxon>Cnidaria</taxon>
        <taxon>Anthozoa</taxon>
        <taxon>Hexacorallia</taxon>
        <taxon>Scleractinia</taxon>
        <taxon>Fungiina</taxon>
        <taxon>Poritidae</taxon>
        <taxon>Porites</taxon>
    </lineage>
</organism>
<keyword evidence="3" id="KW-1185">Reference proteome</keyword>
<name>A0ABN8QSD8_9CNID</name>
<proteinExistence type="predicted"/>
<dbReference type="Proteomes" id="UP001159405">
    <property type="component" value="Unassembled WGS sequence"/>
</dbReference>